<dbReference type="Proteomes" id="UP001198242">
    <property type="component" value="Unassembled WGS sequence"/>
</dbReference>
<dbReference type="InterPro" id="IPR036073">
    <property type="entry name" value="Desulfoferrodoxin_Fe-bd_dom_sf"/>
</dbReference>
<gene>
    <name evidence="7" type="ORF">LKE05_05275</name>
</gene>
<evidence type="ECO:0000256" key="1">
    <source>
        <dbReference type="ARBA" id="ARBA00005941"/>
    </source>
</evidence>
<evidence type="ECO:0000256" key="4">
    <source>
        <dbReference type="ARBA" id="ARBA00022982"/>
    </source>
</evidence>
<dbReference type="AlphaFoldDB" id="A0AAE3J9A9"/>
<dbReference type="GO" id="GO:0016491">
    <property type="term" value="F:oxidoreductase activity"/>
    <property type="evidence" value="ECO:0007669"/>
    <property type="project" value="InterPro"/>
</dbReference>
<feature type="domain" description="Desulfoferrodoxin ferrous iron-binding" evidence="6">
    <location>
        <begin position="45"/>
        <end position="126"/>
    </location>
</feature>
<dbReference type="NCBIfam" id="TIGR00332">
    <property type="entry name" value="neela_ferrous"/>
    <property type="match status" value="1"/>
</dbReference>
<reference evidence="7 8" key="1">
    <citation type="submission" date="2021-10" db="EMBL/GenBank/DDBJ databases">
        <title>Anaerobic single-cell dispensing facilitates the cultivation of human gut bacteria.</title>
        <authorList>
            <person name="Afrizal A."/>
        </authorList>
    </citation>
    <scope>NUCLEOTIDE SEQUENCE [LARGE SCALE GENOMIC DNA]</scope>
    <source>
        <strain evidence="7 8">CLA-AA-H232</strain>
    </source>
</reference>
<evidence type="ECO:0000259" key="6">
    <source>
        <dbReference type="Pfam" id="PF01880"/>
    </source>
</evidence>
<keyword evidence="8" id="KW-1185">Reference proteome</keyword>
<dbReference type="SUPFAM" id="SSF49367">
    <property type="entry name" value="Superoxide reductase-like"/>
    <property type="match status" value="1"/>
</dbReference>
<dbReference type="PANTHER" id="PTHR36541:SF1">
    <property type="entry name" value="SUPEROXIDE REDUCTASE-RELATED"/>
    <property type="match status" value="1"/>
</dbReference>
<dbReference type="RefSeq" id="WP_117966266.1">
    <property type="nucleotide sequence ID" value="NZ_JAJEQM010000005.1"/>
</dbReference>
<proteinExistence type="inferred from homology"/>
<evidence type="ECO:0000256" key="5">
    <source>
        <dbReference type="ARBA" id="ARBA00023004"/>
    </source>
</evidence>
<evidence type="ECO:0000256" key="2">
    <source>
        <dbReference type="ARBA" id="ARBA00022448"/>
    </source>
</evidence>
<dbReference type="Gene3D" id="2.60.40.730">
    <property type="entry name" value="SOR catalytic domain"/>
    <property type="match status" value="1"/>
</dbReference>
<organism evidence="7 8">
    <name type="scientific">Hominilimicola fabiformis</name>
    <dbReference type="NCBI Taxonomy" id="2885356"/>
    <lineage>
        <taxon>Bacteria</taxon>
        <taxon>Bacillati</taxon>
        <taxon>Bacillota</taxon>
        <taxon>Clostridia</taxon>
        <taxon>Eubacteriales</taxon>
        <taxon>Oscillospiraceae</taxon>
        <taxon>Hominilimicola</taxon>
    </lineage>
</organism>
<protein>
    <recommendedName>
        <fullName evidence="6">Desulfoferrodoxin ferrous iron-binding domain-containing protein</fullName>
    </recommendedName>
</protein>
<dbReference type="EMBL" id="JAJEQM010000005">
    <property type="protein sequence ID" value="MCC2210201.1"/>
    <property type="molecule type" value="Genomic_DNA"/>
</dbReference>
<dbReference type="InterPro" id="IPR051233">
    <property type="entry name" value="Desulfoferrodoxin_SOR"/>
</dbReference>
<keyword evidence="2" id="KW-0813">Transport</keyword>
<dbReference type="PANTHER" id="PTHR36541">
    <property type="entry name" value="SUPEROXIDE REDUCTASE-RELATED"/>
    <property type="match status" value="1"/>
</dbReference>
<name>A0AAE3J9A9_9FIRM</name>
<keyword evidence="4" id="KW-0249">Electron transport</keyword>
<dbReference type="GO" id="GO:0005506">
    <property type="term" value="F:iron ion binding"/>
    <property type="evidence" value="ECO:0007669"/>
    <property type="project" value="InterPro"/>
</dbReference>
<evidence type="ECO:0000313" key="8">
    <source>
        <dbReference type="Proteomes" id="UP001198242"/>
    </source>
</evidence>
<dbReference type="InterPro" id="IPR002742">
    <property type="entry name" value="Desulfoferrodoxin_Fe-bd_dom"/>
</dbReference>
<comment type="caution">
    <text evidence="7">The sequence shown here is derived from an EMBL/GenBank/DDBJ whole genome shotgun (WGS) entry which is preliminary data.</text>
</comment>
<evidence type="ECO:0000256" key="3">
    <source>
        <dbReference type="ARBA" id="ARBA00022723"/>
    </source>
</evidence>
<dbReference type="SUPFAM" id="SSF57802">
    <property type="entry name" value="Rubredoxin-like"/>
    <property type="match status" value="1"/>
</dbReference>
<sequence length="128" mass="14609">MLYEPKFYKCGVCDAILESITPHCCDDLTCCGKPMELLKANELIALEEKHLPIVKREGNNLTVCVGRVLHPMSKEHSIQWIEVKSKYLEQRITLKKGDDPIATFEVPENVPVTVYSYCNLHGLWKTMS</sequence>
<comment type="similarity">
    <text evidence="1">Belongs to the desulfoferrodoxin family.</text>
</comment>
<dbReference type="Pfam" id="PF01880">
    <property type="entry name" value="Desulfoferrodox"/>
    <property type="match status" value="1"/>
</dbReference>
<evidence type="ECO:0000313" key="7">
    <source>
        <dbReference type="EMBL" id="MCC2210201.1"/>
    </source>
</evidence>
<keyword evidence="3" id="KW-0479">Metal-binding</keyword>
<accession>A0AAE3J9A9</accession>
<keyword evidence="5" id="KW-0408">Iron</keyword>